<protein>
    <recommendedName>
        <fullName evidence="9">Benzoyl-CoA oxygenase component A</fullName>
        <ecNumber evidence="9">1.14.13.208</ecNumber>
    </recommendedName>
</protein>
<evidence type="ECO:0000256" key="5">
    <source>
        <dbReference type="ARBA" id="ARBA00022857"/>
    </source>
</evidence>
<dbReference type="Pfam" id="PF00175">
    <property type="entry name" value="NAD_binding_1"/>
    <property type="match status" value="1"/>
</dbReference>
<dbReference type="GO" id="GO:0046872">
    <property type="term" value="F:metal ion binding"/>
    <property type="evidence" value="ECO:0007669"/>
    <property type="project" value="UniProtKB-KW"/>
</dbReference>
<feature type="binding site" evidence="10">
    <location>
        <position position="364"/>
    </location>
    <ligand>
        <name>NADP(+)</name>
        <dbReference type="ChEBI" id="CHEBI:58349"/>
    </ligand>
</feature>
<dbReference type="Pfam" id="PF12838">
    <property type="entry name" value="Fer4_7"/>
    <property type="match status" value="1"/>
</dbReference>
<evidence type="ECO:0000259" key="12">
    <source>
        <dbReference type="PROSITE" id="PS51384"/>
    </source>
</evidence>
<sequence>MNAPLPVEVLKQHLIDPEICIRCNTCEETCPVDAITHDSNNYVVDPDICNGCMACVPPCPTGSIDNWRLMLRNEAYSVQDQFGWEELPKEKALPETAAVDAGGDAAAADAAAVDTAAVGTAAADAPGVMTGAASAAAPAFSLPGASVPPWSAAHPYVNLYTHKAPMTATVVGNYRVTGADTESDIHHIVLDFGELPFPVLEGQSIGILPPGVDAQGRPHHARQYSLASPRDGERAGYNNLSLTVKRVTEDHGGAAAHGVCSNYLCDLAKNDTVQVIGPFGHTFLMPNHPRANLIMICTGTGSAPMRAMTERYRRRIDTGDNGRLMLFFGARTERELPYFGPLMKLPRDFIDINLALSREPGQPKRYVQDLIRERAGQVRELLLDRNTCIYVCGLKGMEVGVLDALREVTMQSGQDWSILHDVLRREGRLHFETY</sequence>
<dbReference type="SUPFAM" id="SSF54862">
    <property type="entry name" value="4Fe-4S ferredoxins"/>
    <property type="match status" value="1"/>
</dbReference>
<dbReference type="GO" id="GO:0016491">
    <property type="term" value="F:oxidoreductase activity"/>
    <property type="evidence" value="ECO:0007669"/>
    <property type="project" value="UniProtKB-KW"/>
</dbReference>
<feature type="binding site" evidence="10">
    <location>
        <begin position="357"/>
        <end position="358"/>
    </location>
    <ligand>
        <name>NADP(+)</name>
        <dbReference type="ChEBI" id="CHEBI:58349"/>
    </ligand>
</feature>
<feature type="binding site" evidence="10">
    <location>
        <position position="225"/>
    </location>
    <ligand>
        <name>NADP(+)</name>
        <dbReference type="ChEBI" id="CHEBI:58349"/>
    </ligand>
</feature>
<dbReference type="Proteomes" id="UP000494269">
    <property type="component" value="Unassembled WGS sequence"/>
</dbReference>
<keyword evidence="5 9" id="KW-0521">NADP</keyword>
<evidence type="ECO:0000313" key="14">
    <source>
        <dbReference type="Proteomes" id="UP000494269"/>
    </source>
</evidence>
<evidence type="ECO:0000256" key="6">
    <source>
        <dbReference type="ARBA" id="ARBA00023002"/>
    </source>
</evidence>
<evidence type="ECO:0000256" key="8">
    <source>
        <dbReference type="ARBA" id="ARBA00023014"/>
    </source>
</evidence>
<evidence type="ECO:0000256" key="3">
    <source>
        <dbReference type="ARBA" id="ARBA00022723"/>
    </source>
</evidence>
<dbReference type="InterPro" id="IPR017938">
    <property type="entry name" value="Riboflavin_synthase-like_b-brl"/>
</dbReference>
<keyword evidence="8" id="KW-0411">Iron-sulfur</keyword>
<dbReference type="InterPro" id="IPR017900">
    <property type="entry name" value="4Fe4S_Fe_S_CS"/>
</dbReference>
<comment type="cofactor">
    <cofactor evidence="1">
        <name>FAD</name>
        <dbReference type="ChEBI" id="CHEBI:57692"/>
    </cofactor>
</comment>
<dbReference type="InterPro" id="IPR017896">
    <property type="entry name" value="4Fe4S_Fe-S-bd"/>
</dbReference>
<accession>A0A6S7ANI2</accession>
<evidence type="ECO:0000256" key="2">
    <source>
        <dbReference type="ARBA" id="ARBA00022630"/>
    </source>
</evidence>
<keyword evidence="7" id="KW-0408">Iron</keyword>
<reference evidence="13 14" key="1">
    <citation type="submission" date="2020-04" db="EMBL/GenBank/DDBJ databases">
        <authorList>
            <person name="De Canck E."/>
        </authorList>
    </citation>
    <scope>NUCLEOTIDE SEQUENCE [LARGE SCALE GENOMIC DNA]</scope>
    <source>
        <strain evidence="13 14">LMG 3441</strain>
    </source>
</reference>
<dbReference type="PANTHER" id="PTHR43314">
    <property type="match status" value="1"/>
</dbReference>
<keyword evidence="6 9" id="KW-0560">Oxidoreductase</keyword>
<organism evidence="13 14">
    <name type="scientific">Achromobacter kerstersii</name>
    <dbReference type="NCBI Taxonomy" id="1353890"/>
    <lineage>
        <taxon>Bacteria</taxon>
        <taxon>Pseudomonadati</taxon>
        <taxon>Pseudomonadota</taxon>
        <taxon>Betaproteobacteria</taxon>
        <taxon>Burkholderiales</taxon>
        <taxon>Alcaligenaceae</taxon>
        <taxon>Achromobacter</taxon>
    </lineage>
</organism>
<feature type="domain" description="4Fe-4S ferredoxin-type" evidence="11">
    <location>
        <begin position="42"/>
        <end position="69"/>
    </location>
</feature>
<dbReference type="InterPro" id="IPR015701">
    <property type="entry name" value="FNR"/>
</dbReference>
<comment type="subunit">
    <text evidence="9">Homodimer.</text>
</comment>
<evidence type="ECO:0000256" key="4">
    <source>
        <dbReference type="ARBA" id="ARBA00022827"/>
    </source>
</evidence>
<dbReference type="SUPFAM" id="SSF52343">
    <property type="entry name" value="Ferredoxin reductase-like, C-terminal NADP-linked domain"/>
    <property type="match status" value="1"/>
</dbReference>
<feature type="domain" description="4Fe-4S ferredoxin-type" evidence="11">
    <location>
        <begin position="11"/>
        <end position="40"/>
    </location>
</feature>
<proteinExistence type="predicted"/>
<dbReference type="Gene3D" id="2.40.30.10">
    <property type="entry name" value="Translation factors"/>
    <property type="match status" value="1"/>
</dbReference>
<name>A0A6S7ANI2_9BURK</name>
<evidence type="ECO:0000256" key="10">
    <source>
        <dbReference type="PIRSR" id="PIRSR000361-1"/>
    </source>
</evidence>
<evidence type="ECO:0000259" key="11">
    <source>
        <dbReference type="PROSITE" id="PS51379"/>
    </source>
</evidence>
<evidence type="ECO:0000256" key="9">
    <source>
        <dbReference type="PIRNR" id="PIRNR000361"/>
    </source>
</evidence>
<keyword evidence="2 9" id="KW-0285">Flavoprotein</keyword>
<evidence type="ECO:0000256" key="1">
    <source>
        <dbReference type="ARBA" id="ARBA00001974"/>
    </source>
</evidence>
<feature type="binding site" evidence="10">
    <location>
        <position position="432"/>
    </location>
    <ligand>
        <name>NADP(+)</name>
        <dbReference type="ChEBI" id="CHEBI:58349"/>
    </ligand>
</feature>
<dbReference type="InterPro" id="IPR001709">
    <property type="entry name" value="Flavoprot_Pyr_Nucl_cyt_Rdtase"/>
</dbReference>
<dbReference type="PIRSF" id="PIRSF000361">
    <property type="entry name" value="Frd-NADP+_RD"/>
    <property type="match status" value="1"/>
</dbReference>
<dbReference type="NCBIfam" id="TIGR03224">
    <property type="entry name" value="benzo_boxA"/>
    <property type="match status" value="1"/>
</dbReference>
<comment type="catalytic activity">
    <reaction evidence="9">
        <text>benzoyl-CoA + NADPH + O2 + H(+) = 2,3-epoxy-2,3-dihydrobenzoyl-CoA + NADP(+) + H2O</text>
        <dbReference type="Rhea" id="RHEA:48312"/>
        <dbReference type="ChEBI" id="CHEBI:15377"/>
        <dbReference type="ChEBI" id="CHEBI:15378"/>
        <dbReference type="ChEBI" id="CHEBI:15379"/>
        <dbReference type="ChEBI" id="CHEBI:57369"/>
        <dbReference type="ChEBI" id="CHEBI:57783"/>
        <dbReference type="ChEBI" id="CHEBI:58349"/>
        <dbReference type="ChEBI" id="CHEBI:88118"/>
        <dbReference type="EC" id="1.14.13.208"/>
    </reaction>
</comment>
<dbReference type="PROSITE" id="PS00198">
    <property type="entry name" value="4FE4S_FER_1"/>
    <property type="match status" value="1"/>
</dbReference>
<evidence type="ECO:0000256" key="7">
    <source>
        <dbReference type="ARBA" id="ARBA00023004"/>
    </source>
</evidence>
<keyword evidence="14" id="KW-1185">Reference proteome</keyword>
<gene>
    <name evidence="13" type="primary">boxA</name>
    <name evidence="13" type="ORF">LMG3441_05193</name>
</gene>
<dbReference type="GO" id="GO:0051536">
    <property type="term" value="F:iron-sulfur cluster binding"/>
    <property type="evidence" value="ECO:0007669"/>
    <property type="project" value="UniProtKB-KW"/>
</dbReference>
<dbReference type="PROSITE" id="PS51379">
    <property type="entry name" value="4FE4S_FER_2"/>
    <property type="match status" value="2"/>
</dbReference>
<dbReference type="AlphaFoldDB" id="A0A6S7ANI2"/>
<keyword evidence="4 9" id="KW-0274">FAD</keyword>
<dbReference type="InterPro" id="IPR039261">
    <property type="entry name" value="FNR_nucleotide-bd"/>
</dbReference>
<dbReference type="EC" id="1.14.13.208" evidence="9"/>
<evidence type="ECO:0000313" key="13">
    <source>
        <dbReference type="EMBL" id="CAB3736603.1"/>
    </source>
</evidence>
<feature type="binding site" evidence="10">
    <location>
        <position position="245"/>
    </location>
    <ligand>
        <name>NADP(+)</name>
        <dbReference type="ChEBI" id="CHEBI:58349"/>
    </ligand>
</feature>
<dbReference type="Gene3D" id="3.30.70.20">
    <property type="match status" value="1"/>
</dbReference>
<dbReference type="InterPro" id="IPR001433">
    <property type="entry name" value="OxRdtase_FAD/NAD-bd"/>
</dbReference>
<dbReference type="PROSITE" id="PS51384">
    <property type="entry name" value="FAD_FR"/>
    <property type="match status" value="1"/>
</dbReference>
<dbReference type="InterPro" id="IPR017634">
    <property type="entry name" value="Benzoyl_CoA_Oase_BoxA"/>
</dbReference>
<dbReference type="PIRSF" id="PIRSF501177">
    <property type="entry name" value="BoxA"/>
    <property type="match status" value="1"/>
</dbReference>
<dbReference type="SUPFAM" id="SSF63380">
    <property type="entry name" value="Riboflavin synthase domain-like"/>
    <property type="match status" value="1"/>
</dbReference>
<dbReference type="RefSeq" id="WP_175171455.1">
    <property type="nucleotide sequence ID" value="NZ_CADIJQ010000011.1"/>
</dbReference>
<dbReference type="EMBL" id="CADIJQ010000011">
    <property type="protein sequence ID" value="CAB3736603.1"/>
    <property type="molecule type" value="Genomic_DNA"/>
</dbReference>
<keyword evidence="3" id="KW-0479">Metal-binding</keyword>
<dbReference type="Gene3D" id="3.40.50.80">
    <property type="entry name" value="Nucleotide-binding domain of ferredoxin-NADP reductase (FNR) module"/>
    <property type="match status" value="1"/>
</dbReference>
<dbReference type="PRINTS" id="PR00371">
    <property type="entry name" value="FPNCR"/>
</dbReference>
<feature type="binding site" evidence="10">
    <location>
        <position position="300"/>
    </location>
    <ligand>
        <name>NADP(+)</name>
        <dbReference type="ChEBI" id="CHEBI:58349"/>
    </ligand>
</feature>
<feature type="binding site" evidence="10">
    <location>
        <begin position="393"/>
        <end position="394"/>
    </location>
    <ligand>
        <name>NADP(+)</name>
        <dbReference type="ChEBI" id="CHEBI:58349"/>
    </ligand>
</feature>
<dbReference type="InterPro" id="IPR017927">
    <property type="entry name" value="FAD-bd_FR_type"/>
</dbReference>
<feature type="domain" description="FAD-binding FR-type" evidence="12">
    <location>
        <begin position="163"/>
        <end position="285"/>
    </location>
</feature>